<organism evidence="2 3">
    <name type="scientific">Favolaschia claudopus</name>
    <dbReference type="NCBI Taxonomy" id="2862362"/>
    <lineage>
        <taxon>Eukaryota</taxon>
        <taxon>Fungi</taxon>
        <taxon>Dikarya</taxon>
        <taxon>Basidiomycota</taxon>
        <taxon>Agaricomycotina</taxon>
        <taxon>Agaricomycetes</taxon>
        <taxon>Agaricomycetidae</taxon>
        <taxon>Agaricales</taxon>
        <taxon>Marasmiineae</taxon>
        <taxon>Mycenaceae</taxon>
        <taxon>Favolaschia</taxon>
    </lineage>
</organism>
<dbReference type="EMBL" id="JAWWNJ010000001">
    <property type="protein sequence ID" value="KAK7064737.1"/>
    <property type="molecule type" value="Genomic_DNA"/>
</dbReference>
<dbReference type="Proteomes" id="UP001362999">
    <property type="component" value="Unassembled WGS sequence"/>
</dbReference>
<sequence length="299" mass="34619">MIFCPVLCPAMSTEPRLPQDVERTIFELAAYKDPGTALRIILVAHRCRCWIEPVLYRSVVVRQASWTFNLFLQAIESRPAHFARWIKEIRIDPYIMPNDPAVNRILAICTGVVHLVDLSYGKTPFAILSQLRLKTMCISLDIVDDLGDDSYFQHPAFAQLTHLHVLDAPHRWSRIPFSDLPALTHLALQNYKTQIRPAYIPVLNKILADCPKLEVLVVLVPFFRQDDKNLHTTMLRIDDRRLSILPWTWNHVQDDWMFPQESNKSDDSNVSQELCNFSTAKNPRTRRRKRQAVCPTPKN</sequence>
<evidence type="ECO:0000313" key="2">
    <source>
        <dbReference type="EMBL" id="KAK7064737.1"/>
    </source>
</evidence>
<evidence type="ECO:0000256" key="1">
    <source>
        <dbReference type="SAM" id="MobiDB-lite"/>
    </source>
</evidence>
<protein>
    <submittedName>
        <fullName evidence="2">Zn(2)-C6 fungal-type domain-containing protein</fullName>
    </submittedName>
</protein>
<gene>
    <name evidence="2" type="ORF">R3P38DRAFT_56704</name>
</gene>
<comment type="caution">
    <text evidence="2">The sequence shown here is derived from an EMBL/GenBank/DDBJ whole genome shotgun (WGS) entry which is preliminary data.</text>
</comment>
<accession>A0AAW0EL27</accession>
<name>A0AAW0EL27_9AGAR</name>
<feature type="compositionally biased region" description="Polar residues" evidence="1">
    <location>
        <begin position="268"/>
        <end position="282"/>
    </location>
</feature>
<feature type="region of interest" description="Disordered" evidence="1">
    <location>
        <begin position="260"/>
        <end position="299"/>
    </location>
</feature>
<dbReference type="AlphaFoldDB" id="A0AAW0EL27"/>
<proteinExistence type="predicted"/>
<evidence type="ECO:0000313" key="3">
    <source>
        <dbReference type="Proteomes" id="UP001362999"/>
    </source>
</evidence>
<reference evidence="2 3" key="1">
    <citation type="journal article" date="2024" name="J Genomics">
        <title>Draft genome sequencing and assembly of Favolaschia claudopus CIRM-BRFM 2984 isolated from oak limbs.</title>
        <authorList>
            <person name="Navarro D."/>
            <person name="Drula E."/>
            <person name="Chaduli D."/>
            <person name="Cazenave R."/>
            <person name="Ahrendt S."/>
            <person name="Wang J."/>
            <person name="Lipzen A."/>
            <person name="Daum C."/>
            <person name="Barry K."/>
            <person name="Grigoriev I.V."/>
            <person name="Favel A."/>
            <person name="Rosso M.N."/>
            <person name="Martin F."/>
        </authorList>
    </citation>
    <scope>NUCLEOTIDE SEQUENCE [LARGE SCALE GENOMIC DNA]</scope>
    <source>
        <strain evidence="2 3">CIRM-BRFM 2984</strain>
    </source>
</reference>
<keyword evidence="3" id="KW-1185">Reference proteome</keyword>